<gene>
    <name evidence="2" type="ORF">Cvel_31216</name>
</gene>
<reference evidence="2" key="1">
    <citation type="submission" date="2014-11" db="EMBL/GenBank/DDBJ databases">
        <authorList>
            <person name="Otto D Thomas"/>
            <person name="Naeem Raeece"/>
        </authorList>
    </citation>
    <scope>NUCLEOTIDE SEQUENCE</scope>
</reference>
<organism evidence="2">
    <name type="scientific">Chromera velia CCMP2878</name>
    <dbReference type="NCBI Taxonomy" id="1169474"/>
    <lineage>
        <taxon>Eukaryota</taxon>
        <taxon>Sar</taxon>
        <taxon>Alveolata</taxon>
        <taxon>Colpodellida</taxon>
        <taxon>Chromeraceae</taxon>
        <taxon>Chromera</taxon>
    </lineage>
</organism>
<protein>
    <submittedName>
        <fullName evidence="2">Uncharacterized protein</fullName>
    </submittedName>
</protein>
<sequence>MFGPRTPSRGSRGGRNCRGPSSRVPSVPGPLPSGLTALQEAFLRKLDQKEGNGEGNVGLGTQGRGSGTREASVRSGHVSVAALGGGDGGELTGRGRMTGGGFNPKRGTFEADSKGWIGRERNSAFQRQPLSEVSNEGIPHERSMYFHKSVGGVSGPSGSLDECLGPRKKNGRVPLQRGIVMHLLEGFVESLRSAAGVLETKRELLKKRGGGVWDLGDETAFGQKNANDAVSAVFDLTSPMSDSSVEFDRDSLAGWVERFEEAVEAFAEVVAPLLSGFVFVTFRQQTGGALGVRGVSSNSGELCLLALQGRISIHIRLPSPEFCTADERAIGQQLLLGALDAVAESADGQRGECALVAVSPTGVELFGLLSSETEETGRRHHVGATIECPELIKNVKNGHEAPVETQTAEGEAAAAAEAGFEAQRERRGRKEKGGLDDARERAKEALELMRWLSSDKKGGRSFRGFSSSAAAGEGGTGGAGWGGDVGASFAGGGGGIRGFDLPSAGTARGNCVWKPAETFGKSPRARAYYLLRECQAAVSSMNMEGIGFDREGLMRAVEGWRRELGLPSSSSSAAAGGMGLQTGGYVHSNLDPSLNVRSNKQLGEFLEARLPKGVLSLWPRTKTGQLRTDKETLRQFSAGGQGGSQNSEGAAAVSVAVRSALAEVERRRILEKKLSFFGPFGTLSTGGRLYPQYSLGRCTYFWFAVGDGGRIGRRGILR</sequence>
<evidence type="ECO:0000256" key="1">
    <source>
        <dbReference type="SAM" id="MobiDB-lite"/>
    </source>
</evidence>
<accession>A0A0G4HT02</accession>
<dbReference type="EMBL" id="CDMZ01003759">
    <property type="protein sequence ID" value="CEM47495.1"/>
    <property type="molecule type" value="Genomic_DNA"/>
</dbReference>
<dbReference type="AlphaFoldDB" id="A0A0G4HT02"/>
<feature type="compositionally biased region" description="Low complexity" evidence="1">
    <location>
        <begin position="408"/>
        <end position="421"/>
    </location>
</feature>
<feature type="region of interest" description="Disordered" evidence="1">
    <location>
        <begin position="1"/>
        <end position="34"/>
    </location>
</feature>
<feature type="compositionally biased region" description="Low complexity" evidence="1">
    <location>
        <begin position="1"/>
        <end position="10"/>
    </location>
</feature>
<proteinExistence type="predicted"/>
<feature type="region of interest" description="Disordered" evidence="1">
    <location>
        <begin position="48"/>
        <end position="111"/>
    </location>
</feature>
<feature type="compositionally biased region" description="Gly residues" evidence="1">
    <location>
        <begin position="53"/>
        <end position="66"/>
    </location>
</feature>
<feature type="compositionally biased region" description="Gly residues" evidence="1">
    <location>
        <begin position="83"/>
        <end position="102"/>
    </location>
</feature>
<evidence type="ECO:0000313" key="2">
    <source>
        <dbReference type="EMBL" id="CEM47495.1"/>
    </source>
</evidence>
<feature type="region of interest" description="Disordered" evidence="1">
    <location>
        <begin position="405"/>
        <end position="438"/>
    </location>
</feature>
<dbReference type="VEuPathDB" id="CryptoDB:Cvel_31216"/>
<feature type="compositionally biased region" description="Low complexity" evidence="1">
    <location>
        <begin position="17"/>
        <end position="26"/>
    </location>
</feature>
<name>A0A0G4HT02_9ALVE</name>